<reference evidence="2" key="1">
    <citation type="submission" date="2014-09" db="EMBL/GenBank/DDBJ databases">
        <authorList>
            <person name="Magalhaes I.L.F."/>
            <person name="Oliveira U."/>
            <person name="Santos F.R."/>
            <person name="Vidigal T.H.D.A."/>
            <person name="Brescovit A.D."/>
            <person name="Santos A.J."/>
        </authorList>
    </citation>
    <scope>NUCLEOTIDE SEQUENCE</scope>
    <source>
        <tissue evidence="2">Shoot tissue taken approximately 20 cm above the soil surface</tissue>
    </source>
</reference>
<protein>
    <submittedName>
        <fullName evidence="2">Uncharacterized protein</fullName>
    </submittedName>
</protein>
<evidence type="ECO:0000313" key="2">
    <source>
        <dbReference type="EMBL" id="JAE28751.1"/>
    </source>
</evidence>
<organism evidence="2">
    <name type="scientific">Arundo donax</name>
    <name type="common">Giant reed</name>
    <name type="synonym">Donax arundinaceus</name>
    <dbReference type="NCBI Taxonomy" id="35708"/>
    <lineage>
        <taxon>Eukaryota</taxon>
        <taxon>Viridiplantae</taxon>
        <taxon>Streptophyta</taxon>
        <taxon>Embryophyta</taxon>
        <taxon>Tracheophyta</taxon>
        <taxon>Spermatophyta</taxon>
        <taxon>Magnoliopsida</taxon>
        <taxon>Liliopsida</taxon>
        <taxon>Poales</taxon>
        <taxon>Poaceae</taxon>
        <taxon>PACMAD clade</taxon>
        <taxon>Arundinoideae</taxon>
        <taxon>Arundineae</taxon>
        <taxon>Arundo</taxon>
    </lineage>
</organism>
<evidence type="ECO:0000256" key="1">
    <source>
        <dbReference type="SAM" id="MobiDB-lite"/>
    </source>
</evidence>
<feature type="region of interest" description="Disordered" evidence="1">
    <location>
        <begin position="1"/>
        <end position="30"/>
    </location>
</feature>
<sequence length="30" mass="2627">MAAAAAAGDVSGDAGEACADRGGGRSGGFA</sequence>
<reference evidence="2" key="2">
    <citation type="journal article" date="2015" name="Data Brief">
        <title>Shoot transcriptome of the giant reed, Arundo donax.</title>
        <authorList>
            <person name="Barrero R.A."/>
            <person name="Guerrero F.D."/>
            <person name="Moolhuijzen P."/>
            <person name="Goolsby J.A."/>
            <person name="Tidwell J."/>
            <person name="Bellgard S.E."/>
            <person name="Bellgard M.I."/>
        </authorList>
    </citation>
    <scope>NUCLEOTIDE SEQUENCE</scope>
    <source>
        <tissue evidence="2">Shoot tissue taken approximately 20 cm above the soil surface</tissue>
    </source>
</reference>
<name>A0A0A9H1N0_ARUDO</name>
<dbReference type="EMBL" id="GBRH01169145">
    <property type="protein sequence ID" value="JAE28751.1"/>
    <property type="molecule type" value="Transcribed_RNA"/>
</dbReference>
<accession>A0A0A9H1N0</accession>
<feature type="compositionally biased region" description="Low complexity" evidence="1">
    <location>
        <begin position="1"/>
        <end position="17"/>
    </location>
</feature>
<dbReference type="AlphaFoldDB" id="A0A0A9H1N0"/>
<proteinExistence type="predicted"/>